<dbReference type="InterPro" id="IPR046347">
    <property type="entry name" value="bZIP_sf"/>
</dbReference>
<evidence type="ECO:0000313" key="3">
    <source>
        <dbReference type="EMBL" id="WWC58424.1"/>
    </source>
</evidence>
<feature type="region of interest" description="Disordered" evidence="1">
    <location>
        <begin position="1"/>
        <end position="61"/>
    </location>
</feature>
<evidence type="ECO:0000313" key="4">
    <source>
        <dbReference type="Proteomes" id="UP000078595"/>
    </source>
</evidence>
<evidence type="ECO:0000256" key="1">
    <source>
        <dbReference type="SAM" id="MobiDB-lite"/>
    </source>
</evidence>
<feature type="compositionally biased region" description="Basic and acidic residues" evidence="1">
    <location>
        <begin position="39"/>
        <end position="52"/>
    </location>
</feature>
<evidence type="ECO:0008006" key="5">
    <source>
        <dbReference type="Google" id="ProtNLM"/>
    </source>
</evidence>
<sequence length="488" mass="53168">MAESSNQNQNQNQASVSTSSAPPSTGSNPPNSADGSNTPKDRHEPRGRKPNDKLPPSRAREVQRAFRLRRAEHLATLEERILHLEQENGSLRALLNLPIADKGRIGSGPTGRGKSLKEGGVPMSERVRARKEARARERTALGLPMVESSENETDDAMNSASGRDFRDSETLSPRASLPPPPIIPLSSNNSSSQLHQTQNQNNQNHNQNHNNAQNHNHNIQQPLFGNNANNNQNNNNGGNGGGVSPQPFNYQLPMPFTLPVSPDPQFPDFTSSLNASDLYKSTGSGSTPNFGGMFSMFDTPTDTDVSGTTGQTQSSSSTKNNLSPISPPSSYQHQQQHNQHQHNQHQQQQQQPVQLDLLTRLKSCCHVSDSHVVNDPGLLVFATRLCQQFGCSFNGTHTEMNPRSDNENLTLEDSWRSLKMTLDPGGDADGENRINTGKMAAELVIRAANSRSGNGNNTGWIMCRFREGLSVKKSMIQALVTGLGGVLE</sequence>
<dbReference type="Gene3D" id="1.20.5.170">
    <property type="match status" value="1"/>
</dbReference>
<dbReference type="OrthoDB" id="2552152at2759"/>
<dbReference type="SUPFAM" id="SSF57959">
    <property type="entry name" value="Leucine zipper domain"/>
    <property type="match status" value="1"/>
</dbReference>
<accession>A0A1A6AGG8</accession>
<dbReference type="CDD" id="cd14688">
    <property type="entry name" value="bZIP_YAP"/>
    <property type="match status" value="1"/>
</dbReference>
<name>A0A1A6AGG8_9TREE</name>
<reference evidence="3" key="2">
    <citation type="submission" date="2013-07" db="EMBL/GenBank/DDBJ databases">
        <authorList>
            <consortium name="The Broad Institute Genome Sequencing Platform"/>
            <person name="Cuomo C."/>
            <person name="Litvintseva A."/>
            <person name="Chen Y."/>
            <person name="Heitman J."/>
            <person name="Sun S."/>
            <person name="Springer D."/>
            <person name="Dromer F."/>
            <person name="Young S.K."/>
            <person name="Zeng Q."/>
            <person name="Gargeya S."/>
            <person name="Fitzgerald M."/>
            <person name="Abouelleil A."/>
            <person name="Alvarado L."/>
            <person name="Berlin A.M."/>
            <person name="Chapman S.B."/>
            <person name="Dewar J."/>
            <person name="Goldberg J."/>
            <person name="Griggs A."/>
            <person name="Gujja S."/>
            <person name="Hansen M."/>
            <person name="Howarth C."/>
            <person name="Imamovic A."/>
            <person name="Larimer J."/>
            <person name="McCowan C."/>
            <person name="Murphy C."/>
            <person name="Pearson M."/>
            <person name="Priest M."/>
            <person name="Roberts A."/>
            <person name="Saif S."/>
            <person name="Shea T."/>
            <person name="Sykes S."/>
            <person name="Wortman J."/>
            <person name="Nusbaum C."/>
            <person name="Birren B."/>
        </authorList>
    </citation>
    <scope>NUCLEOTIDE SEQUENCE</scope>
    <source>
        <strain evidence="3">CBS 10117</strain>
    </source>
</reference>
<feature type="region of interest" description="Disordered" evidence="1">
    <location>
        <begin position="284"/>
        <end position="351"/>
    </location>
</feature>
<dbReference type="GeneID" id="28964667"/>
<proteinExistence type="predicted"/>
<dbReference type="EMBL" id="KI894027">
    <property type="protein sequence ID" value="OBR89146.1"/>
    <property type="molecule type" value="Genomic_DNA"/>
</dbReference>
<evidence type="ECO:0000313" key="2">
    <source>
        <dbReference type="EMBL" id="OBR89146.1"/>
    </source>
</evidence>
<dbReference type="GO" id="GO:0003700">
    <property type="term" value="F:DNA-binding transcription factor activity"/>
    <property type="evidence" value="ECO:0007669"/>
    <property type="project" value="InterPro"/>
</dbReference>
<gene>
    <name evidence="2" type="ORF">I303_00968</name>
    <name evidence="3" type="ORF">I303_100964</name>
</gene>
<dbReference type="AlphaFoldDB" id="A0A1A6AGG8"/>
<feature type="compositionally biased region" description="Low complexity" evidence="1">
    <location>
        <begin position="302"/>
        <end position="318"/>
    </location>
</feature>
<reference evidence="3" key="3">
    <citation type="submission" date="2024-02" db="EMBL/GenBank/DDBJ databases">
        <title>Comparative genomics of Cryptococcus and Kwoniella reveals pathogenesis evolution and contrasting modes of karyotype evolution via chromosome fusion or intercentromeric recombination.</title>
        <authorList>
            <person name="Coelho M.A."/>
            <person name="David-Palma M."/>
            <person name="Shea T."/>
            <person name="Bowers K."/>
            <person name="McGinley-Smith S."/>
            <person name="Mohammad A.W."/>
            <person name="Gnirke A."/>
            <person name="Yurkov A.M."/>
            <person name="Nowrousian M."/>
            <person name="Sun S."/>
            <person name="Cuomo C.A."/>
            <person name="Heitman J."/>
        </authorList>
    </citation>
    <scope>NUCLEOTIDE SEQUENCE</scope>
    <source>
        <strain evidence="3">CBS 10117</strain>
    </source>
</reference>
<keyword evidence="4" id="KW-1185">Reference proteome</keyword>
<reference evidence="2" key="1">
    <citation type="submission" date="2013-07" db="EMBL/GenBank/DDBJ databases">
        <title>The Genome Sequence of Cryptococcus dejecticola CBS10117.</title>
        <authorList>
            <consortium name="The Broad Institute Genome Sequencing Platform"/>
            <person name="Cuomo C."/>
            <person name="Litvintseva A."/>
            <person name="Chen Y."/>
            <person name="Heitman J."/>
            <person name="Sun S."/>
            <person name="Springer D."/>
            <person name="Dromer F."/>
            <person name="Young S.K."/>
            <person name="Zeng Q."/>
            <person name="Gargeya S."/>
            <person name="Fitzgerald M."/>
            <person name="Abouelleil A."/>
            <person name="Alvarado L."/>
            <person name="Berlin A.M."/>
            <person name="Chapman S.B."/>
            <person name="Dewar J."/>
            <person name="Goldberg J."/>
            <person name="Griggs A."/>
            <person name="Gujja S."/>
            <person name="Hansen M."/>
            <person name="Howarth C."/>
            <person name="Imamovic A."/>
            <person name="Larimer J."/>
            <person name="McCowan C."/>
            <person name="Murphy C."/>
            <person name="Pearson M."/>
            <person name="Priest M."/>
            <person name="Roberts A."/>
            <person name="Saif S."/>
            <person name="Shea T."/>
            <person name="Sykes S."/>
            <person name="Wortman J."/>
            <person name="Nusbaum C."/>
            <person name="Birren B."/>
        </authorList>
    </citation>
    <scope>NUCLEOTIDE SEQUENCE [LARGE SCALE GENOMIC DNA]</scope>
    <source>
        <strain evidence="2">CBS 10117</strain>
    </source>
</reference>
<feature type="compositionally biased region" description="Basic and acidic residues" evidence="1">
    <location>
        <begin position="125"/>
        <end position="139"/>
    </location>
</feature>
<feature type="compositionally biased region" description="Polar residues" evidence="1">
    <location>
        <begin position="319"/>
        <end position="331"/>
    </location>
</feature>
<protein>
    <recommendedName>
        <fullName evidence="5">BZIP domain-containing protein</fullName>
    </recommendedName>
</protein>
<organism evidence="2">
    <name type="scientific">Kwoniella dejecticola CBS 10117</name>
    <dbReference type="NCBI Taxonomy" id="1296121"/>
    <lineage>
        <taxon>Eukaryota</taxon>
        <taxon>Fungi</taxon>
        <taxon>Dikarya</taxon>
        <taxon>Basidiomycota</taxon>
        <taxon>Agaricomycotina</taxon>
        <taxon>Tremellomycetes</taxon>
        <taxon>Tremellales</taxon>
        <taxon>Cryptococcaceae</taxon>
        <taxon>Kwoniella</taxon>
    </lineage>
</organism>
<dbReference type="KEGG" id="kdj:28964667"/>
<feature type="compositionally biased region" description="Low complexity" evidence="1">
    <location>
        <begin position="1"/>
        <end position="33"/>
    </location>
</feature>
<dbReference type="EMBL" id="CP144530">
    <property type="protein sequence ID" value="WWC58424.1"/>
    <property type="molecule type" value="Genomic_DNA"/>
</dbReference>
<dbReference type="RefSeq" id="XP_018266988.1">
    <property type="nucleotide sequence ID" value="XM_018404334.1"/>
</dbReference>
<feature type="region of interest" description="Disordered" evidence="1">
    <location>
        <begin position="101"/>
        <end position="269"/>
    </location>
</feature>
<dbReference type="VEuPathDB" id="FungiDB:I303_00968"/>
<feature type="compositionally biased region" description="Low complexity" evidence="1">
    <location>
        <begin position="184"/>
        <end position="236"/>
    </location>
</feature>
<dbReference type="Proteomes" id="UP000078595">
    <property type="component" value="Chromosome 1"/>
</dbReference>